<keyword evidence="2" id="KW-1185">Reference proteome</keyword>
<evidence type="ECO:0000313" key="1">
    <source>
        <dbReference type="EMBL" id="KTD64745.1"/>
    </source>
</evidence>
<evidence type="ECO:0000313" key="2">
    <source>
        <dbReference type="Proteomes" id="UP000054877"/>
    </source>
</evidence>
<comment type="caution">
    <text evidence="1">The sequence shown here is derived from an EMBL/GenBank/DDBJ whole genome shotgun (WGS) entry which is preliminary data.</text>
</comment>
<name>A0A0W0Z6M4_LEGSP</name>
<proteinExistence type="predicted"/>
<reference evidence="1 2" key="1">
    <citation type="submission" date="2015-11" db="EMBL/GenBank/DDBJ databases">
        <title>Genomic analysis of 38 Legionella species identifies large and diverse effector repertoires.</title>
        <authorList>
            <person name="Burstein D."/>
            <person name="Amaro F."/>
            <person name="Zusman T."/>
            <person name="Lifshitz Z."/>
            <person name="Cohen O."/>
            <person name="Gilbert J.A."/>
            <person name="Pupko T."/>
            <person name="Shuman H.A."/>
            <person name="Segal G."/>
        </authorList>
    </citation>
    <scope>NUCLEOTIDE SEQUENCE [LARGE SCALE GENOMIC DNA]</scope>
    <source>
        <strain evidence="1 2">Mt.St.Helens-9</strain>
    </source>
</reference>
<dbReference type="RefSeq" id="WP_058482849.1">
    <property type="nucleotide sequence ID" value="NZ_CAAAII010000002.1"/>
</dbReference>
<accession>A0A0W0Z6M4</accession>
<organism evidence="1 2">
    <name type="scientific">Legionella spiritensis</name>
    <dbReference type="NCBI Taxonomy" id="452"/>
    <lineage>
        <taxon>Bacteria</taxon>
        <taxon>Pseudomonadati</taxon>
        <taxon>Pseudomonadota</taxon>
        <taxon>Gammaproteobacteria</taxon>
        <taxon>Legionellales</taxon>
        <taxon>Legionellaceae</taxon>
        <taxon>Legionella</taxon>
    </lineage>
</organism>
<protein>
    <submittedName>
        <fullName evidence="1">Uncharacterized protein</fullName>
    </submittedName>
</protein>
<dbReference type="AlphaFoldDB" id="A0A0W0Z6M4"/>
<gene>
    <name evidence="1" type="ORF">Lspi_0912</name>
</gene>
<dbReference type="EMBL" id="LNYX01000012">
    <property type="protein sequence ID" value="KTD64745.1"/>
    <property type="molecule type" value="Genomic_DNA"/>
</dbReference>
<dbReference type="Proteomes" id="UP000054877">
    <property type="component" value="Unassembled WGS sequence"/>
</dbReference>
<dbReference type="PATRIC" id="fig|452.5.peg.995"/>
<sequence>MDISPVTRTDILTVESATTVFDHSLIQTLERFTRQHYTPVSHDEFLANVLSISKQGHLALYYDHQDKLTGFSRLCRETLFMRSREIIIFTGGTYHNPRHCISYEAAKFGLIQAMKYKLENPEKELVLFLNASTPAKYRFLAEQAEVFYPCRGIVIPEHVLALVKLLKQQNGWSSCPQHPMLLSNQITFLDTTLPTPDKTNEHVDYYLTINPDYKNGNSLLIYLPLNLATISHGIKQVVSHAVC</sequence>
<dbReference type="OrthoDB" id="5640016at2"/>